<sequence length="162" mass="17630">MSLFAPSLISKSSTVASLRLSTPLASSLISRPFQRQVFAASRSFSSSRTNNFRPTPATMVVHEIKSAAQFKEIVDAKKTFVLDCYADWCGPCKAIAPKISSLSEEHAHAEFYKVDVDNVSELAAELGVRAMPSFFFYKDGQKVHDVVGANPKGVEEAVKALA</sequence>
<keyword evidence="2" id="KW-1015">Disulfide bond</keyword>
<keyword evidence="5" id="KW-1185">Reference proteome</keyword>
<gene>
    <name evidence="4" type="ORF">ASPWEDRAFT_38834</name>
</gene>
<dbReference type="VEuPathDB" id="FungiDB:ASPWEDRAFT_38834"/>
<protein>
    <recommendedName>
        <fullName evidence="3">Thioredoxin domain-containing protein</fullName>
    </recommendedName>
</protein>
<evidence type="ECO:0000313" key="4">
    <source>
        <dbReference type="EMBL" id="OJJ37176.1"/>
    </source>
</evidence>
<proteinExistence type="inferred from homology"/>
<dbReference type="PROSITE" id="PS51352">
    <property type="entry name" value="THIOREDOXIN_2"/>
    <property type="match status" value="1"/>
</dbReference>
<dbReference type="EMBL" id="KV878211">
    <property type="protein sequence ID" value="OJJ37176.1"/>
    <property type="molecule type" value="Genomic_DNA"/>
</dbReference>
<dbReference type="RefSeq" id="XP_040690852.1">
    <property type="nucleotide sequence ID" value="XM_040834975.1"/>
</dbReference>
<dbReference type="PROSITE" id="PS00194">
    <property type="entry name" value="THIOREDOXIN_1"/>
    <property type="match status" value="1"/>
</dbReference>
<comment type="similarity">
    <text evidence="1">Belongs to the thioredoxin family.</text>
</comment>
<dbReference type="Gene3D" id="3.40.30.10">
    <property type="entry name" value="Glutaredoxin"/>
    <property type="match status" value="1"/>
</dbReference>
<accession>A0A1L9RQE0</accession>
<dbReference type="Pfam" id="PF00085">
    <property type="entry name" value="Thioredoxin"/>
    <property type="match status" value="1"/>
</dbReference>
<dbReference type="PANTHER" id="PTHR46115">
    <property type="entry name" value="THIOREDOXIN-LIKE PROTEIN 1"/>
    <property type="match status" value="1"/>
</dbReference>
<dbReference type="PRINTS" id="PR00421">
    <property type="entry name" value="THIOREDOXIN"/>
</dbReference>
<dbReference type="InterPro" id="IPR013766">
    <property type="entry name" value="Thioredoxin_domain"/>
</dbReference>
<dbReference type="OrthoDB" id="10263751at2759"/>
<dbReference type="CDD" id="cd02947">
    <property type="entry name" value="TRX_family"/>
    <property type="match status" value="1"/>
</dbReference>
<dbReference type="STRING" id="1073089.A0A1L9RQE0"/>
<evidence type="ECO:0000256" key="1">
    <source>
        <dbReference type="ARBA" id="ARBA00008987"/>
    </source>
</evidence>
<evidence type="ECO:0000256" key="2">
    <source>
        <dbReference type="ARBA" id="ARBA00023157"/>
    </source>
</evidence>
<reference evidence="5" key="1">
    <citation type="journal article" date="2017" name="Genome Biol.">
        <title>Comparative genomics reveals high biological diversity and specific adaptations in the industrially and medically important fungal genus Aspergillus.</title>
        <authorList>
            <person name="de Vries R.P."/>
            <person name="Riley R."/>
            <person name="Wiebenga A."/>
            <person name="Aguilar-Osorio G."/>
            <person name="Amillis S."/>
            <person name="Uchima C.A."/>
            <person name="Anderluh G."/>
            <person name="Asadollahi M."/>
            <person name="Askin M."/>
            <person name="Barry K."/>
            <person name="Battaglia E."/>
            <person name="Bayram O."/>
            <person name="Benocci T."/>
            <person name="Braus-Stromeyer S.A."/>
            <person name="Caldana C."/>
            <person name="Canovas D."/>
            <person name="Cerqueira G.C."/>
            <person name="Chen F."/>
            <person name="Chen W."/>
            <person name="Choi C."/>
            <person name="Clum A."/>
            <person name="Dos Santos R.A."/>
            <person name="Damasio A.R."/>
            <person name="Diallinas G."/>
            <person name="Emri T."/>
            <person name="Fekete E."/>
            <person name="Flipphi M."/>
            <person name="Freyberg S."/>
            <person name="Gallo A."/>
            <person name="Gournas C."/>
            <person name="Habgood R."/>
            <person name="Hainaut M."/>
            <person name="Harispe M.L."/>
            <person name="Henrissat B."/>
            <person name="Hilden K.S."/>
            <person name="Hope R."/>
            <person name="Hossain A."/>
            <person name="Karabika E."/>
            <person name="Karaffa L."/>
            <person name="Karanyi Z."/>
            <person name="Krasevec N."/>
            <person name="Kuo A."/>
            <person name="Kusch H."/>
            <person name="LaButti K."/>
            <person name="Lagendijk E.L."/>
            <person name="Lapidus A."/>
            <person name="Levasseur A."/>
            <person name="Lindquist E."/>
            <person name="Lipzen A."/>
            <person name="Logrieco A.F."/>
            <person name="MacCabe A."/>
            <person name="Maekelae M.R."/>
            <person name="Malavazi I."/>
            <person name="Melin P."/>
            <person name="Meyer V."/>
            <person name="Mielnichuk N."/>
            <person name="Miskei M."/>
            <person name="Molnar A.P."/>
            <person name="Mule G."/>
            <person name="Ngan C.Y."/>
            <person name="Orejas M."/>
            <person name="Orosz E."/>
            <person name="Ouedraogo J.P."/>
            <person name="Overkamp K.M."/>
            <person name="Park H.-S."/>
            <person name="Perrone G."/>
            <person name="Piumi F."/>
            <person name="Punt P.J."/>
            <person name="Ram A.F."/>
            <person name="Ramon A."/>
            <person name="Rauscher S."/>
            <person name="Record E."/>
            <person name="Riano-Pachon D.M."/>
            <person name="Robert V."/>
            <person name="Roehrig J."/>
            <person name="Ruller R."/>
            <person name="Salamov A."/>
            <person name="Salih N.S."/>
            <person name="Samson R.A."/>
            <person name="Sandor E."/>
            <person name="Sanguinetti M."/>
            <person name="Schuetze T."/>
            <person name="Sepcic K."/>
            <person name="Shelest E."/>
            <person name="Sherlock G."/>
            <person name="Sophianopoulou V."/>
            <person name="Squina F.M."/>
            <person name="Sun H."/>
            <person name="Susca A."/>
            <person name="Todd R.B."/>
            <person name="Tsang A."/>
            <person name="Unkles S.E."/>
            <person name="van de Wiele N."/>
            <person name="van Rossen-Uffink D."/>
            <person name="Oliveira J.V."/>
            <person name="Vesth T.C."/>
            <person name="Visser J."/>
            <person name="Yu J.-H."/>
            <person name="Zhou M."/>
            <person name="Andersen M.R."/>
            <person name="Archer D.B."/>
            <person name="Baker S.E."/>
            <person name="Benoit I."/>
            <person name="Brakhage A.A."/>
            <person name="Braus G.H."/>
            <person name="Fischer R."/>
            <person name="Frisvad J.C."/>
            <person name="Goldman G.H."/>
            <person name="Houbraken J."/>
            <person name="Oakley B."/>
            <person name="Pocsi I."/>
            <person name="Scazzocchio C."/>
            <person name="Seiboth B."/>
            <person name="vanKuyk P.A."/>
            <person name="Wortman J."/>
            <person name="Dyer P.S."/>
            <person name="Grigoriev I.V."/>
        </authorList>
    </citation>
    <scope>NUCLEOTIDE SEQUENCE [LARGE SCALE GENOMIC DNA]</scope>
    <source>
        <strain evidence="5">DTO 134E9</strain>
    </source>
</reference>
<dbReference type="AlphaFoldDB" id="A0A1L9RQE0"/>
<name>A0A1L9RQE0_ASPWE</name>
<dbReference type="Proteomes" id="UP000184383">
    <property type="component" value="Unassembled WGS sequence"/>
</dbReference>
<dbReference type="InterPro" id="IPR017937">
    <property type="entry name" value="Thioredoxin_CS"/>
</dbReference>
<organism evidence="4 5">
    <name type="scientific">Aspergillus wentii DTO 134E9</name>
    <dbReference type="NCBI Taxonomy" id="1073089"/>
    <lineage>
        <taxon>Eukaryota</taxon>
        <taxon>Fungi</taxon>
        <taxon>Dikarya</taxon>
        <taxon>Ascomycota</taxon>
        <taxon>Pezizomycotina</taxon>
        <taxon>Eurotiomycetes</taxon>
        <taxon>Eurotiomycetidae</taxon>
        <taxon>Eurotiales</taxon>
        <taxon>Aspergillaceae</taxon>
        <taxon>Aspergillus</taxon>
        <taxon>Aspergillus subgen. Cremei</taxon>
    </lineage>
</organism>
<feature type="domain" description="Thioredoxin" evidence="3">
    <location>
        <begin position="35"/>
        <end position="162"/>
    </location>
</feature>
<dbReference type="FunFam" id="3.40.30.10:FF:000245">
    <property type="entry name" value="Thioredoxin"/>
    <property type="match status" value="1"/>
</dbReference>
<dbReference type="InterPro" id="IPR036249">
    <property type="entry name" value="Thioredoxin-like_sf"/>
</dbReference>
<dbReference type="SUPFAM" id="SSF52833">
    <property type="entry name" value="Thioredoxin-like"/>
    <property type="match status" value="1"/>
</dbReference>
<evidence type="ECO:0000313" key="5">
    <source>
        <dbReference type="Proteomes" id="UP000184383"/>
    </source>
</evidence>
<evidence type="ECO:0000259" key="3">
    <source>
        <dbReference type="PROSITE" id="PS51352"/>
    </source>
</evidence>
<dbReference type="GeneID" id="63750823"/>